<organism evidence="14 15">
    <name type="scientific">Patiria miniata</name>
    <name type="common">Bat star</name>
    <name type="synonym">Asterina miniata</name>
    <dbReference type="NCBI Taxonomy" id="46514"/>
    <lineage>
        <taxon>Eukaryota</taxon>
        <taxon>Metazoa</taxon>
        <taxon>Echinodermata</taxon>
        <taxon>Eleutherozoa</taxon>
        <taxon>Asterozoa</taxon>
        <taxon>Asteroidea</taxon>
        <taxon>Valvatacea</taxon>
        <taxon>Valvatida</taxon>
        <taxon>Asterinidae</taxon>
        <taxon>Patiria</taxon>
    </lineage>
</organism>
<dbReference type="AlphaFoldDB" id="A0A914APG2"/>
<comment type="subcellular location">
    <subcellularLocation>
        <location evidence="3">Cytoplasm</location>
    </subcellularLocation>
    <subcellularLocation>
        <location evidence="2">Nucleus</location>
    </subcellularLocation>
</comment>
<proteinExistence type="inferred from homology"/>
<evidence type="ECO:0000256" key="11">
    <source>
        <dbReference type="ARBA" id="ARBA00030126"/>
    </source>
</evidence>
<accession>A0A914APG2</accession>
<dbReference type="GO" id="GO:0004518">
    <property type="term" value="F:nuclease activity"/>
    <property type="evidence" value="ECO:0007669"/>
    <property type="project" value="UniProtKB-KW"/>
</dbReference>
<dbReference type="GO" id="GO:0016787">
    <property type="term" value="F:hydrolase activity"/>
    <property type="evidence" value="ECO:0007669"/>
    <property type="project" value="UniProtKB-KW"/>
</dbReference>
<comment type="function">
    <text evidence="12">Transposase-derived protein that may have nuclease activity. Does not have transposase activity.</text>
</comment>
<evidence type="ECO:0000256" key="8">
    <source>
        <dbReference type="ARBA" id="ARBA00022723"/>
    </source>
</evidence>
<evidence type="ECO:0000256" key="10">
    <source>
        <dbReference type="ARBA" id="ARBA00023242"/>
    </source>
</evidence>
<dbReference type="PRINTS" id="PR02086">
    <property type="entry name" value="PUTNUCHARBI1"/>
</dbReference>
<keyword evidence="6" id="KW-0963">Cytoplasm</keyword>
<dbReference type="RefSeq" id="XP_038065361.1">
    <property type="nucleotide sequence ID" value="XM_038209433.1"/>
</dbReference>
<name>A0A914APG2_PATMI</name>
<evidence type="ECO:0000256" key="1">
    <source>
        <dbReference type="ARBA" id="ARBA00001968"/>
    </source>
</evidence>
<dbReference type="PANTHER" id="PTHR22930:SF250">
    <property type="entry name" value="NUCLEASE HARBI1-LIKE PROTEIN"/>
    <property type="match status" value="1"/>
</dbReference>
<evidence type="ECO:0000256" key="2">
    <source>
        <dbReference type="ARBA" id="ARBA00004123"/>
    </source>
</evidence>
<keyword evidence="10" id="KW-0539">Nucleus</keyword>
<dbReference type="Proteomes" id="UP000887568">
    <property type="component" value="Unplaced"/>
</dbReference>
<reference evidence="14" key="1">
    <citation type="submission" date="2022-11" db="UniProtKB">
        <authorList>
            <consortium name="EnsemblMetazoa"/>
        </authorList>
    </citation>
    <scope>IDENTIFICATION</scope>
</reference>
<sequence length="343" mass="39089">MALMLLADREARRAIRRERLFRDRRNPIDSLNDEEILTRYRFTRHGVFQVLERVADELESDTRRSNAISPLMQLLTTLRFFGTGAFYTVEGDLHDVSVPSVCRIVHRVANSLARLTDRHIRFPVDIQDVMKTKQGFFDKAGFPGVVGAIDCTHVRLYGAPLGDDEPLYVNRKGYHSINVQAVCNASFKMTNVAARWPGSTHDSAVLHGSLLGEMFENGRLQGTLIGDTGYALRPWLMTPVAEPTTNAERRYNRSHRRTRVTIEQVFGQLKRKFPCLSLGLRVAPRRACQIIKACCVLHNIAKELREPEIEGELREDEGNDDIPYDGHIQDGTIQRNRIINAYF</sequence>
<evidence type="ECO:0000256" key="9">
    <source>
        <dbReference type="ARBA" id="ARBA00022801"/>
    </source>
</evidence>
<evidence type="ECO:0000256" key="4">
    <source>
        <dbReference type="ARBA" id="ARBA00006958"/>
    </source>
</evidence>
<comment type="similarity">
    <text evidence="4">Belongs to the HARBI1 family.</text>
</comment>
<dbReference type="OMA" id="AGNCIKF"/>
<evidence type="ECO:0000259" key="13">
    <source>
        <dbReference type="Pfam" id="PF13359"/>
    </source>
</evidence>
<feature type="domain" description="DDE Tnp4" evidence="13">
    <location>
        <begin position="149"/>
        <end position="299"/>
    </location>
</feature>
<evidence type="ECO:0000313" key="15">
    <source>
        <dbReference type="Proteomes" id="UP000887568"/>
    </source>
</evidence>
<dbReference type="PANTHER" id="PTHR22930">
    <property type="match status" value="1"/>
</dbReference>
<dbReference type="OrthoDB" id="6054135at2759"/>
<evidence type="ECO:0000313" key="14">
    <source>
        <dbReference type="EnsemblMetazoa" id="XP_038065361.1"/>
    </source>
</evidence>
<keyword evidence="7" id="KW-0540">Nuclease</keyword>
<dbReference type="GeneID" id="119735641"/>
<dbReference type="GO" id="GO:0005634">
    <property type="term" value="C:nucleus"/>
    <property type="evidence" value="ECO:0007669"/>
    <property type="project" value="UniProtKB-SubCell"/>
</dbReference>
<dbReference type="GO" id="GO:0005737">
    <property type="term" value="C:cytoplasm"/>
    <property type="evidence" value="ECO:0007669"/>
    <property type="project" value="UniProtKB-SubCell"/>
</dbReference>
<evidence type="ECO:0000256" key="3">
    <source>
        <dbReference type="ARBA" id="ARBA00004496"/>
    </source>
</evidence>
<dbReference type="Pfam" id="PF13359">
    <property type="entry name" value="DDE_Tnp_4"/>
    <property type="match status" value="1"/>
</dbReference>
<evidence type="ECO:0000256" key="6">
    <source>
        <dbReference type="ARBA" id="ARBA00022490"/>
    </source>
</evidence>
<evidence type="ECO:0000256" key="7">
    <source>
        <dbReference type="ARBA" id="ARBA00022722"/>
    </source>
</evidence>
<keyword evidence="8" id="KW-0479">Metal-binding</keyword>
<comment type="cofactor">
    <cofactor evidence="1">
        <name>a divalent metal cation</name>
        <dbReference type="ChEBI" id="CHEBI:60240"/>
    </cofactor>
</comment>
<dbReference type="GO" id="GO:0046872">
    <property type="term" value="F:metal ion binding"/>
    <property type="evidence" value="ECO:0007669"/>
    <property type="project" value="UniProtKB-KW"/>
</dbReference>
<dbReference type="InterPro" id="IPR045249">
    <property type="entry name" value="HARBI1-like"/>
</dbReference>
<dbReference type="EnsemblMetazoa" id="XM_038209433.1">
    <property type="protein sequence ID" value="XP_038065361.1"/>
    <property type="gene ID" value="LOC119735641"/>
</dbReference>
<dbReference type="InterPro" id="IPR026103">
    <property type="entry name" value="HARBI1_animal"/>
</dbReference>
<protein>
    <recommendedName>
        <fullName evidence="5">Putative nuclease HARBI1</fullName>
    </recommendedName>
    <alternativeName>
        <fullName evidence="11">Harbinger transposase-derived nuclease</fullName>
    </alternativeName>
</protein>
<evidence type="ECO:0000256" key="5">
    <source>
        <dbReference type="ARBA" id="ARBA00015519"/>
    </source>
</evidence>
<keyword evidence="9" id="KW-0378">Hydrolase</keyword>
<keyword evidence="15" id="KW-1185">Reference proteome</keyword>
<evidence type="ECO:0000256" key="12">
    <source>
        <dbReference type="ARBA" id="ARBA00045850"/>
    </source>
</evidence>
<dbReference type="InterPro" id="IPR027806">
    <property type="entry name" value="HARBI1_dom"/>
</dbReference>